<organism evidence="4 5">
    <name type="scientific">Capillimicrobium parvum</name>
    <dbReference type="NCBI Taxonomy" id="2884022"/>
    <lineage>
        <taxon>Bacteria</taxon>
        <taxon>Bacillati</taxon>
        <taxon>Actinomycetota</taxon>
        <taxon>Thermoleophilia</taxon>
        <taxon>Solirubrobacterales</taxon>
        <taxon>Capillimicrobiaceae</taxon>
        <taxon>Capillimicrobium</taxon>
    </lineage>
</organism>
<keyword evidence="5" id="KW-1185">Reference proteome</keyword>
<gene>
    <name evidence="4" type="primary">hypE</name>
    <name evidence="4" type="ORF">DSM104329_03430</name>
</gene>
<dbReference type="Gene3D" id="3.90.650.10">
    <property type="entry name" value="PurM-like C-terminal domain"/>
    <property type="match status" value="1"/>
</dbReference>
<dbReference type="EMBL" id="CP087164">
    <property type="protein sequence ID" value="UGS37018.1"/>
    <property type="molecule type" value="Genomic_DNA"/>
</dbReference>
<sequence length="363" mass="37216">MAGSDVSEREERILSIIETARAKPARFKDDRITMAHGAGGKATQTLIEGLFVPAFASPELSALGDAGAVEVDGAELALTTDSFVVKPLRFPGGSIGELAVNGTVNDLAVSGARPLALTLSLVLEEGLPSETLRAEVEAIGAAAAAAGVHVVAGDTKVVERGHADGMYVCTTGLGRRDPRARLSPSGLRPGDRILVSGTIGEHGTAIMLARGELGLEADIVSDTRSLWPTVDAVLDAAGPDLRAMRDATRGGVASVLNELARASRVAMVVREADVPVSPEVAGAAELLGIDPLYVANEGRLVAFVAPEAAGAALHALQAVPGGEAAAEIGEVRTEPPGMVLVETAFGGRRVMDQLVGDPLPRIC</sequence>
<dbReference type="SUPFAM" id="SSF55326">
    <property type="entry name" value="PurM N-terminal domain-like"/>
    <property type="match status" value="1"/>
</dbReference>
<dbReference type="Pfam" id="PF00586">
    <property type="entry name" value="AIRS"/>
    <property type="match status" value="1"/>
</dbReference>
<dbReference type="InterPro" id="IPR016188">
    <property type="entry name" value="PurM-like_N"/>
</dbReference>
<dbReference type="InterPro" id="IPR036676">
    <property type="entry name" value="PurM-like_C_sf"/>
</dbReference>
<evidence type="ECO:0000259" key="3">
    <source>
        <dbReference type="Pfam" id="PF02769"/>
    </source>
</evidence>
<protein>
    <submittedName>
        <fullName evidence="4">Carbamoyl dehydratase HypE</fullName>
        <ecNumber evidence="4">4.2.1.-</ecNumber>
    </submittedName>
</protein>
<reference evidence="4" key="1">
    <citation type="journal article" date="2022" name="Int. J. Syst. Evol. Microbiol.">
        <title>Pseudomonas aegrilactucae sp. nov. and Pseudomonas morbosilactucae sp. nov., pathogens causing bacterial rot of lettuce in Japan.</title>
        <authorList>
            <person name="Sawada H."/>
            <person name="Fujikawa T."/>
            <person name="Satou M."/>
        </authorList>
    </citation>
    <scope>NUCLEOTIDE SEQUENCE</scope>
    <source>
        <strain evidence="4">0166_1</strain>
    </source>
</reference>
<dbReference type="Pfam" id="PF02769">
    <property type="entry name" value="AIRS_C"/>
    <property type="match status" value="1"/>
</dbReference>
<dbReference type="PANTHER" id="PTHR30303">
    <property type="entry name" value="HYDROGENASE ISOENZYMES FORMATION PROTEIN HYPE"/>
    <property type="match status" value="1"/>
</dbReference>
<feature type="domain" description="PurM-like N-terminal" evidence="2">
    <location>
        <begin position="65"/>
        <end position="175"/>
    </location>
</feature>
<evidence type="ECO:0000256" key="1">
    <source>
        <dbReference type="ARBA" id="ARBA00006243"/>
    </source>
</evidence>
<dbReference type="AlphaFoldDB" id="A0A9E7C223"/>
<comment type="similarity">
    <text evidence="1">Belongs to the HypE family.</text>
</comment>
<dbReference type="InterPro" id="IPR011854">
    <property type="entry name" value="HypE"/>
</dbReference>
<evidence type="ECO:0000313" key="4">
    <source>
        <dbReference type="EMBL" id="UGS37018.1"/>
    </source>
</evidence>
<proteinExistence type="inferred from homology"/>
<evidence type="ECO:0000313" key="5">
    <source>
        <dbReference type="Proteomes" id="UP001162834"/>
    </source>
</evidence>
<dbReference type="EC" id="4.2.1.-" evidence="4"/>
<feature type="domain" description="PurM-like C-terminal" evidence="3">
    <location>
        <begin position="188"/>
        <end position="334"/>
    </location>
</feature>
<dbReference type="NCBIfam" id="TIGR02124">
    <property type="entry name" value="hypE"/>
    <property type="match status" value="1"/>
</dbReference>
<dbReference type="Proteomes" id="UP001162834">
    <property type="component" value="Chromosome"/>
</dbReference>
<dbReference type="RefSeq" id="WP_259311080.1">
    <property type="nucleotide sequence ID" value="NZ_CP087164.1"/>
</dbReference>
<evidence type="ECO:0000259" key="2">
    <source>
        <dbReference type="Pfam" id="PF00586"/>
    </source>
</evidence>
<dbReference type="SUPFAM" id="SSF56042">
    <property type="entry name" value="PurM C-terminal domain-like"/>
    <property type="match status" value="1"/>
</dbReference>
<dbReference type="CDD" id="cd02197">
    <property type="entry name" value="HypE"/>
    <property type="match status" value="1"/>
</dbReference>
<dbReference type="Gene3D" id="3.30.1330.10">
    <property type="entry name" value="PurM-like, N-terminal domain"/>
    <property type="match status" value="1"/>
</dbReference>
<keyword evidence="4" id="KW-0456">Lyase</keyword>
<dbReference type="PIRSF" id="PIRSF005644">
    <property type="entry name" value="Hdrgns_mtr_HypE"/>
    <property type="match status" value="1"/>
</dbReference>
<name>A0A9E7C223_9ACTN</name>
<dbReference type="InterPro" id="IPR036921">
    <property type="entry name" value="PurM-like_N_sf"/>
</dbReference>
<dbReference type="PANTHER" id="PTHR30303:SF0">
    <property type="entry name" value="CARBAMOYL DEHYDRATASE HYPE"/>
    <property type="match status" value="1"/>
</dbReference>
<dbReference type="InterPro" id="IPR010918">
    <property type="entry name" value="PurM-like_C_dom"/>
</dbReference>
<dbReference type="GO" id="GO:0016829">
    <property type="term" value="F:lyase activity"/>
    <property type="evidence" value="ECO:0007669"/>
    <property type="project" value="UniProtKB-KW"/>
</dbReference>
<dbReference type="KEGG" id="sbae:DSM104329_03430"/>
<dbReference type="GO" id="GO:0051604">
    <property type="term" value="P:protein maturation"/>
    <property type="evidence" value="ECO:0007669"/>
    <property type="project" value="TreeGrafter"/>
</dbReference>
<accession>A0A9E7C223</accession>